<comment type="subunit">
    <text evidence="8">Monomer.</text>
</comment>
<keyword evidence="6 8" id="KW-0342">GTP-binding</keyword>
<evidence type="ECO:0000256" key="2">
    <source>
        <dbReference type="ARBA" id="ARBA00022679"/>
    </source>
</evidence>
<dbReference type="PRINTS" id="PR00094">
    <property type="entry name" value="ADENYLTKNASE"/>
</dbReference>
<dbReference type="InParanoid" id="H2YJ94"/>
<dbReference type="GO" id="GO:0004017">
    <property type="term" value="F:AMP kinase activity"/>
    <property type="evidence" value="ECO:0007669"/>
    <property type="project" value="InterPro"/>
</dbReference>
<organism evidence="10 11">
    <name type="scientific">Ciona savignyi</name>
    <name type="common">Pacific transparent sea squirt</name>
    <dbReference type="NCBI Taxonomy" id="51511"/>
    <lineage>
        <taxon>Eukaryota</taxon>
        <taxon>Metazoa</taxon>
        <taxon>Chordata</taxon>
        <taxon>Tunicata</taxon>
        <taxon>Ascidiacea</taxon>
        <taxon>Phlebobranchia</taxon>
        <taxon>Cionidae</taxon>
        <taxon>Ciona</taxon>
    </lineage>
</organism>
<dbReference type="Pfam" id="PF00406">
    <property type="entry name" value="ADK"/>
    <property type="match status" value="1"/>
</dbReference>
<dbReference type="SUPFAM" id="SSF57774">
    <property type="entry name" value="Microbial and mitochondrial ADK, insert 'zinc finger' domain"/>
    <property type="match status" value="1"/>
</dbReference>
<feature type="binding site" evidence="8">
    <location>
        <position position="40"/>
    </location>
    <ligand>
        <name>AMP</name>
        <dbReference type="ChEBI" id="CHEBI:456215"/>
    </ligand>
</feature>
<dbReference type="GO" id="GO:0046033">
    <property type="term" value="P:AMP metabolic process"/>
    <property type="evidence" value="ECO:0007669"/>
    <property type="project" value="UniProtKB-UniRule"/>
</dbReference>
<keyword evidence="2 8" id="KW-0808">Transferase</keyword>
<evidence type="ECO:0000256" key="5">
    <source>
        <dbReference type="ARBA" id="ARBA00023128"/>
    </source>
</evidence>
<dbReference type="FunFam" id="3.40.50.300:FF:000106">
    <property type="entry name" value="Adenylate kinase mitochondrial"/>
    <property type="match status" value="1"/>
</dbReference>
<evidence type="ECO:0000256" key="7">
    <source>
        <dbReference type="ARBA" id="ARBA00048191"/>
    </source>
</evidence>
<feature type="binding site" evidence="8">
    <location>
        <begin position="104"/>
        <end position="107"/>
    </location>
    <ligand>
        <name>AMP</name>
        <dbReference type="ChEBI" id="CHEBI:456215"/>
    </ligand>
</feature>
<evidence type="ECO:0000256" key="8">
    <source>
        <dbReference type="HAMAP-Rule" id="MF_03169"/>
    </source>
</evidence>
<evidence type="ECO:0000313" key="10">
    <source>
        <dbReference type="Ensembl" id="ENSCSAVP00000005393.1"/>
    </source>
</evidence>
<keyword evidence="11" id="KW-1185">Reference proteome</keyword>
<accession>H2YJ94</accession>
<dbReference type="InterPro" id="IPR036193">
    <property type="entry name" value="ADK_active_lid_dom_sf"/>
</dbReference>
<dbReference type="InterPro" id="IPR007862">
    <property type="entry name" value="Adenylate_kinase_lid-dom"/>
</dbReference>
<reference evidence="11" key="1">
    <citation type="submission" date="2003-08" db="EMBL/GenBank/DDBJ databases">
        <authorList>
            <person name="Birren B."/>
            <person name="Nusbaum C."/>
            <person name="Abebe A."/>
            <person name="Abouelleil A."/>
            <person name="Adekoya E."/>
            <person name="Ait-zahra M."/>
            <person name="Allen N."/>
            <person name="Allen T."/>
            <person name="An P."/>
            <person name="Anderson M."/>
            <person name="Anderson S."/>
            <person name="Arachchi H."/>
            <person name="Armbruster J."/>
            <person name="Bachantsang P."/>
            <person name="Baldwin J."/>
            <person name="Barry A."/>
            <person name="Bayul T."/>
            <person name="Blitshsteyn B."/>
            <person name="Bloom T."/>
            <person name="Blye J."/>
            <person name="Boguslavskiy L."/>
            <person name="Borowsky M."/>
            <person name="Boukhgalter B."/>
            <person name="Brunache A."/>
            <person name="Butler J."/>
            <person name="Calixte N."/>
            <person name="Calvo S."/>
            <person name="Camarata J."/>
            <person name="Campo K."/>
            <person name="Chang J."/>
            <person name="Cheshatsang Y."/>
            <person name="Citroen M."/>
            <person name="Collymore A."/>
            <person name="Considine T."/>
            <person name="Cook A."/>
            <person name="Cooke P."/>
            <person name="Corum B."/>
            <person name="Cuomo C."/>
            <person name="David R."/>
            <person name="Dawoe T."/>
            <person name="Degray S."/>
            <person name="Dodge S."/>
            <person name="Dooley K."/>
            <person name="Dorje P."/>
            <person name="Dorjee K."/>
            <person name="Dorris L."/>
            <person name="Duffey N."/>
            <person name="Dupes A."/>
            <person name="Elkins T."/>
            <person name="Engels R."/>
            <person name="Erickson J."/>
            <person name="Farina A."/>
            <person name="Faro S."/>
            <person name="Ferreira P."/>
            <person name="Fischer H."/>
            <person name="Fitzgerald M."/>
            <person name="Foley K."/>
            <person name="Gage D."/>
            <person name="Galagan J."/>
            <person name="Gearin G."/>
            <person name="Gnerre S."/>
            <person name="Gnirke A."/>
            <person name="Goyette A."/>
            <person name="Graham J."/>
            <person name="Grandbois E."/>
            <person name="Gyaltsen K."/>
            <person name="Hafez N."/>
            <person name="Hagopian D."/>
            <person name="Hagos B."/>
            <person name="Hall J."/>
            <person name="Hatcher B."/>
            <person name="Heller A."/>
            <person name="Higgins H."/>
            <person name="Honan T."/>
            <person name="Horn A."/>
            <person name="Houde N."/>
            <person name="Hughes L."/>
            <person name="Hulme W."/>
            <person name="Husby E."/>
            <person name="Iliev I."/>
            <person name="Jaffe D."/>
            <person name="Jones C."/>
            <person name="Kamal M."/>
            <person name="Kamat A."/>
            <person name="Kamvysselis M."/>
            <person name="Karlsson E."/>
            <person name="Kells C."/>
            <person name="Kieu A."/>
            <person name="Kisner P."/>
            <person name="Kodira C."/>
            <person name="Kulbokas E."/>
            <person name="Labutti K."/>
            <person name="Lama D."/>
            <person name="Landers T."/>
            <person name="Leger J."/>
            <person name="Levine S."/>
            <person name="Lewis D."/>
            <person name="Lewis T."/>
            <person name="Lindblad-toh K."/>
            <person name="Liu X."/>
            <person name="Lokyitsang T."/>
            <person name="Lokyitsang Y."/>
            <person name="Lucien O."/>
            <person name="Lui A."/>
            <person name="Ma L.J."/>
            <person name="Mabbitt R."/>
            <person name="Macdonald J."/>
            <person name="Maclean C."/>
            <person name="Major J."/>
            <person name="Manning J."/>
            <person name="Marabella R."/>
            <person name="Maru K."/>
            <person name="Matthews C."/>
            <person name="Mauceli E."/>
            <person name="Mccarthy M."/>
            <person name="Mcdonough S."/>
            <person name="Mcghee T."/>
            <person name="Meldrim J."/>
            <person name="Meneus L."/>
            <person name="Mesirov J."/>
            <person name="Mihalev A."/>
            <person name="Mihova T."/>
            <person name="Mikkelsen T."/>
            <person name="Mlenga V."/>
            <person name="Moru K."/>
            <person name="Mozes J."/>
            <person name="Mulrain L."/>
            <person name="Munson G."/>
            <person name="Naylor J."/>
            <person name="Newes C."/>
            <person name="Nguyen C."/>
            <person name="Nguyen N."/>
            <person name="Nguyen T."/>
            <person name="Nicol R."/>
            <person name="Nielsen C."/>
            <person name="Nizzari M."/>
            <person name="Norbu C."/>
            <person name="Norbu N."/>
            <person name="O'donnell P."/>
            <person name="Okoawo O."/>
            <person name="O'leary S."/>
            <person name="Omotosho B."/>
            <person name="O'neill K."/>
            <person name="Osman S."/>
            <person name="Parker S."/>
            <person name="Perrin D."/>
            <person name="Phunkhang P."/>
            <person name="Piqani B."/>
            <person name="Purcell S."/>
            <person name="Rachupka T."/>
            <person name="Ramasamy U."/>
            <person name="Rameau R."/>
            <person name="Ray V."/>
            <person name="Raymond C."/>
            <person name="Retta R."/>
            <person name="Richardson S."/>
            <person name="Rise C."/>
            <person name="Rodriguez J."/>
            <person name="Rogers J."/>
            <person name="Rogov P."/>
            <person name="Rutman M."/>
            <person name="Schupbach R."/>
            <person name="Seaman C."/>
            <person name="Settipalli S."/>
            <person name="Sharpe T."/>
            <person name="Sheridan J."/>
            <person name="Sherpa N."/>
            <person name="Shi J."/>
            <person name="Smirnov S."/>
            <person name="Smith C."/>
            <person name="Sougnez C."/>
            <person name="Spencer B."/>
            <person name="Stalker J."/>
            <person name="Stange-thomann N."/>
            <person name="Stavropoulos S."/>
            <person name="Stetson K."/>
            <person name="Stone C."/>
            <person name="Stone S."/>
            <person name="Stubbs M."/>
            <person name="Talamas J."/>
            <person name="Tchuinga P."/>
            <person name="Tenzing P."/>
            <person name="Tesfaye S."/>
            <person name="Theodore J."/>
            <person name="Thoulutsang Y."/>
            <person name="Topham K."/>
            <person name="Towey S."/>
            <person name="Tsamla T."/>
            <person name="Tsomo N."/>
            <person name="Vallee D."/>
            <person name="Vassiliev H."/>
            <person name="Venkataraman V."/>
            <person name="Vinson J."/>
            <person name="Vo A."/>
            <person name="Wade C."/>
            <person name="Wang S."/>
            <person name="Wangchuk T."/>
            <person name="Wangdi T."/>
            <person name="Whittaker C."/>
            <person name="Wilkinson J."/>
            <person name="Wu Y."/>
            <person name="Wyman D."/>
            <person name="Yadav S."/>
            <person name="Yang S."/>
            <person name="Yang X."/>
            <person name="Yeager S."/>
            <person name="Yee E."/>
            <person name="Young G."/>
            <person name="Zainoun J."/>
            <person name="Zembeck L."/>
            <person name="Zimmer A."/>
            <person name="Zody M."/>
            <person name="Lander E."/>
        </authorList>
    </citation>
    <scope>NUCLEOTIDE SEQUENCE [LARGE SCALE GENOMIC DNA]</scope>
</reference>
<comment type="function">
    <text evidence="8">Involved in maintaining the homeostasis of cellular nucleotides by catalyzing the interconversion of nucleoside phosphates. Has GTP:AMP phosphotransferase and ITP:AMP phosphotransferase activities.</text>
</comment>
<dbReference type="Ensembl" id="ENSCSAVT00000005465.1">
    <property type="protein sequence ID" value="ENSCSAVP00000005393.1"/>
    <property type="gene ID" value="ENSCSAVG00000003227.1"/>
</dbReference>
<evidence type="ECO:0000259" key="9">
    <source>
        <dbReference type="Pfam" id="PF05191"/>
    </source>
</evidence>
<dbReference type="HAMAP" id="MF_00235">
    <property type="entry name" value="Adenylate_kinase_Adk"/>
    <property type="match status" value="1"/>
</dbReference>
<comment type="domain">
    <text evidence="8">Consists of three domains, a large central CORE domain and two small peripheral domains, NMPbind and LID, which undergo movements during catalysis. The LID domain closes over the site of phosphoryl transfer upon GTP binding. Assembling and dissambling the active center during each catalytic cycle provides an effective means to prevent GTP hydrolysis.</text>
</comment>
<dbReference type="InterPro" id="IPR000850">
    <property type="entry name" value="Adenylat/UMP-CMP_kin"/>
</dbReference>
<dbReference type="GO" id="GO:0005525">
    <property type="term" value="F:GTP binding"/>
    <property type="evidence" value="ECO:0007669"/>
    <property type="project" value="UniProtKB-KW"/>
</dbReference>
<feature type="binding site" evidence="8">
    <location>
        <position position="45"/>
    </location>
    <ligand>
        <name>AMP</name>
        <dbReference type="ChEBI" id="CHEBI:456215"/>
    </ligand>
</feature>
<dbReference type="AlphaFoldDB" id="H2YJ94"/>
<feature type="binding site" evidence="8">
    <location>
        <position position="185"/>
    </location>
    <ligand>
        <name>AMP</name>
        <dbReference type="ChEBI" id="CHEBI:456215"/>
    </ligand>
</feature>
<dbReference type="GO" id="GO:0046039">
    <property type="term" value="P:GTP metabolic process"/>
    <property type="evidence" value="ECO:0007669"/>
    <property type="project" value="UniProtKB-UniRule"/>
</dbReference>
<feature type="binding site" evidence="8">
    <location>
        <begin position="76"/>
        <end position="78"/>
    </location>
    <ligand>
        <name>AMP</name>
        <dbReference type="ChEBI" id="CHEBI:456215"/>
    </ligand>
</feature>
<comment type="similarity">
    <text evidence="8">Belongs to the adenylate kinase family. AK3 subfamily.</text>
</comment>
<comment type="catalytic activity">
    <reaction evidence="7">
        <text>GTP + AMP = GDP + ADP</text>
        <dbReference type="Rhea" id="RHEA:29863"/>
        <dbReference type="ChEBI" id="CHEBI:37565"/>
        <dbReference type="ChEBI" id="CHEBI:58189"/>
        <dbReference type="ChEBI" id="CHEBI:456215"/>
        <dbReference type="ChEBI" id="CHEBI:456216"/>
    </reaction>
</comment>
<dbReference type="InterPro" id="IPR028586">
    <property type="entry name" value="AK3/Ak4_mitochondrial"/>
</dbReference>
<dbReference type="CDD" id="cd01428">
    <property type="entry name" value="ADK"/>
    <property type="match status" value="1"/>
</dbReference>
<evidence type="ECO:0000256" key="1">
    <source>
        <dbReference type="ARBA" id="ARBA00004305"/>
    </source>
</evidence>
<dbReference type="GO" id="GO:0046899">
    <property type="term" value="F:nucleoside triphosphate adenylate kinase activity"/>
    <property type="evidence" value="ECO:0007669"/>
    <property type="project" value="UniProtKB-UniRule"/>
</dbReference>
<dbReference type="PROSITE" id="PS00113">
    <property type="entry name" value="ADENYLATE_KINASE"/>
    <property type="match status" value="1"/>
</dbReference>
<dbReference type="eggNOG" id="KOG3078">
    <property type="taxonomic scope" value="Eukaryota"/>
</dbReference>
<feature type="binding site" evidence="8">
    <location>
        <position position="174"/>
    </location>
    <ligand>
        <name>AMP</name>
        <dbReference type="ChEBI" id="CHEBI:456215"/>
    </ligand>
</feature>
<reference evidence="10" key="3">
    <citation type="submission" date="2025-09" db="UniProtKB">
        <authorList>
            <consortium name="Ensembl"/>
        </authorList>
    </citation>
    <scope>IDENTIFICATION</scope>
</reference>
<dbReference type="OMA" id="TIAHFST"/>
<dbReference type="GO" id="GO:0061515">
    <property type="term" value="P:myeloid cell development"/>
    <property type="evidence" value="ECO:0007669"/>
    <property type="project" value="Ensembl"/>
</dbReference>
<name>H2YJ94_CIOSA</name>
<comment type="caution">
    <text evidence="8">Lacks conserved residue(s) required for the propagation of feature annotation.</text>
</comment>
<keyword evidence="5 8" id="KW-0496">Mitochondrion</keyword>
<feature type="binding site" evidence="8">
    <location>
        <begin position="19"/>
        <end position="24"/>
    </location>
    <ligand>
        <name>GTP</name>
        <dbReference type="ChEBI" id="CHEBI:37565"/>
    </ligand>
</feature>
<dbReference type="GeneTree" id="ENSGT00940000155120"/>
<dbReference type="Proteomes" id="UP000007875">
    <property type="component" value="Unassembled WGS sequence"/>
</dbReference>
<feature type="binding site" evidence="8">
    <location>
        <begin position="150"/>
        <end position="151"/>
    </location>
    <ligand>
        <name>GTP</name>
        <dbReference type="ChEBI" id="CHEBI:37565"/>
    </ligand>
</feature>
<evidence type="ECO:0000256" key="3">
    <source>
        <dbReference type="ARBA" id="ARBA00022741"/>
    </source>
</evidence>
<feature type="binding site" evidence="8">
    <location>
        <position position="111"/>
    </location>
    <ligand>
        <name>AMP</name>
        <dbReference type="ChEBI" id="CHEBI:456215"/>
    </ligand>
</feature>
<dbReference type="GO" id="GO:0006172">
    <property type="term" value="P:ADP biosynthetic process"/>
    <property type="evidence" value="ECO:0007669"/>
    <property type="project" value="UniProtKB-UniRule"/>
</dbReference>
<feature type="binding site" evidence="8">
    <location>
        <position position="214"/>
    </location>
    <ligand>
        <name>GTP</name>
        <dbReference type="ChEBI" id="CHEBI:37565"/>
    </ligand>
</feature>
<dbReference type="NCBIfam" id="TIGR01351">
    <property type="entry name" value="adk"/>
    <property type="match status" value="1"/>
</dbReference>
<dbReference type="Pfam" id="PF05191">
    <property type="entry name" value="ADK_lid"/>
    <property type="match status" value="1"/>
</dbReference>
<dbReference type="EC" id="2.7.4.10" evidence="8"/>
<evidence type="ECO:0000256" key="4">
    <source>
        <dbReference type="ARBA" id="ARBA00022777"/>
    </source>
</evidence>
<feature type="binding site" evidence="8">
    <location>
        <position position="141"/>
    </location>
    <ligand>
        <name>GTP</name>
        <dbReference type="ChEBI" id="CHEBI:37565"/>
    </ligand>
</feature>
<evidence type="ECO:0000313" key="11">
    <source>
        <dbReference type="Proteomes" id="UP000007875"/>
    </source>
</evidence>
<keyword evidence="3 8" id="KW-0547">Nucleotide-binding</keyword>
<dbReference type="GO" id="GO:0005524">
    <property type="term" value="F:ATP binding"/>
    <property type="evidence" value="ECO:0007669"/>
    <property type="project" value="InterPro"/>
</dbReference>
<feature type="region of interest" description="LID" evidence="8">
    <location>
        <begin position="140"/>
        <end position="177"/>
    </location>
</feature>
<keyword evidence="4 8" id="KW-0418">Kinase</keyword>
<dbReference type="HAMAP" id="MF_03169">
    <property type="entry name" value="Adenylate_kinase_AK3"/>
    <property type="match status" value="1"/>
</dbReference>
<dbReference type="FunCoup" id="H2YJ94">
    <property type="interactions" value="68"/>
</dbReference>
<dbReference type="STRING" id="51511.ENSCSAVP00000005393"/>
<reference evidence="10" key="2">
    <citation type="submission" date="2025-08" db="UniProtKB">
        <authorList>
            <consortium name="Ensembl"/>
        </authorList>
    </citation>
    <scope>IDENTIFICATION</scope>
</reference>
<proteinExistence type="inferred from homology"/>
<dbReference type="InterPro" id="IPR033690">
    <property type="entry name" value="Adenylat_kinase_CS"/>
</dbReference>
<comment type="catalytic activity">
    <reaction evidence="8">
        <text>a ribonucleoside 5'-triphosphate + AMP = a ribonucleoside 5'-diphosphate + ADP</text>
        <dbReference type="Rhea" id="RHEA:13749"/>
        <dbReference type="ChEBI" id="CHEBI:57930"/>
        <dbReference type="ChEBI" id="CHEBI:61557"/>
        <dbReference type="ChEBI" id="CHEBI:456215"/>
        <dbReference type="ChEBI" id="CHEBI:456216"/>
        <dbReference type="EC" id="2.7.4.10"/>
    </reaction>
</comment>
<protein>
    <recommendedName>
        <fullName evidence="8">GTP:AMP phosphotransferase, mitochondrial</fullName>
        <ecNumber evidence="8">2.7.4.10</ecNumber>
    </recommendedName>
    <alternativeName>
        <fullName evidence="8">Adenylate kinase 3</fullName>
        <shortName evidence="8">AK 3</shortName>
    </alternativeName>
</protein>
<dbReference type="GO" id="GO:0046041">
    <property type="term" value="P:ITP metabolic process"/>
    <property type="evidence" value="ECO:0007669"/>
    <property type="project" value="UniProtKB-UniRule"/>
</dbReference>
<comment type="subcellular location">
    <subcellularLocation>
        <location evidence="1 8">Mitochondrion matrix</location>
    </subcellularLocation>
</comment>
<feature type="domain" description="Adenylate kinase active site lid" evidence="9">
    <location>
        <begin position="141"/>
        <end position="176"/>
    </location>
</feature>
<dbReference type="InterPro" id="IPR006259">
    <property type="entry name" value="Adenyl_kin_sub"/>
</dbReference>
<dbReference type="GO" id="GO:0005759">
    <property type="term" value="C:mitochondrial matrix"/>
    <property type="evidence" value="ECO:0007669"/>
    <property type="project" value="UniProtKB-SubCell"/>
</dbReference>
<evidence type="ECO:0000256" key="6">
    <source>
        <dbReference type="ARBA" id="ARBA00023134"/>
    </source>
</evidence>
<dbReference type="Gene3D" id="3.40.50.300">
    <property type="entry name" value="P-loop containing nucleotide triphosphate hydrolases"/>
    <property type="match status" value="1"/>
</dbReference>
<dbReference type="HOGENOM" id="CLU_032354_1_1_1"/>
<dbReference type="InterPro" id="IPR027417">
    <property type="entry name" value="P-loop_NTPase"/>
</dbReference>
<sequence>MRLTLLRRAVHAIIMGPPGSGKGTVSSRIIRDFDMQHLSSGDLLRAEIAEESKYRIVYTARRAHGVRAKQYIEEGKLVPDALVVELVLSQIQKISTNTSWLLDGFPRTIEQAKELSKKEKLDCVINLDVPFNTIRERLSGRWTHLSSGRVYNDGFNPPKVPGVDDITGEPLVQRNDDKPETVQKRLETYQLQTAPLLDFYGEKGLLHSYSGTKTDEIWPKVKEFLNSIMPQGNRSRL</sequence>
<dbReference type="SUPFAM" id="SSF52540">
    <property type="entry name" value="P-loop containing nucleoside triphosphate hydrolases"/>
    <property type="match status" value="1"/>
</dbReference>
<dbReference type="PANTHER" id="PTHR23359">
    <property type="entry name" value="NUCLEOTIDE KINASE"/>
    <property type="match status" value="1"/>
</dbReference>